<comment type="similarity">
    <text evidence="2 4">Belongs to the HUS1 family.</text>
</comment>
<accession>A0A9W7FSQ5</accession>
<comment type="subcellular location">
    <subcellularLocation>
        <location evidence="1">Nucleus</location>
    </subcellularLocation>
</comment>
<proteinExistence type="inferred from homology"/>
<evidence type="ECO:0000313" key="6">
    <source>
        <dbReference type="Proteomes" id="UP001165122"/>
    </source>
</evidence>
<dbReference type="PANTHER" id="PTHR12900:SF0">
    <property type="entry name" value="CHECKPOINT PROTEIN"/>
    <property type="match status" value="1"/>
</dbReference>
<name>A0A9W7FSQ5_9STRA</name>
<dbReference type="Gene3D" id="3.70.10.10">
    <property type="match status" value="1"/>
</dbReference>
<dbReference type="GO" id="GO:0030896">
    <property type="term" value="C:checkpoint clamp complex"/>
    <property type="evidence" value="ECO:0007669"/>
    <property type="project" value="InterPro"/>
</dbReference>
<evidence type="ECO:0000256" key="1">
    <source>
        <dbReference type="ARBA" id="ARBA00004123"/>
    </source>
</evidence>
<dbReference type="GO" id="GO:0033314">
    <property type="term" value="P:mitotic DNA replication checkpoint signaling"/>
    <property type="evidence" value="ECO:0007669"/>
    <property type="project" value="TreeGrafter"/>
</dbReference>
<evidence type="ECO:0000313" key="5">
    <source>
        <dbReference type="EMBL" id="GMI17288.1"/>
    </source>
</evidence>
<keyword evidence="3" id="KW-0539">Nucleus</keyword>
<dbReference type="GO" id="GO:0044778">
    <property type="term" value="P:meiotic DNA integrity checkpoint signaling"/>
    <property type="evidence" value="ECO:0007669"/>
    <property type="project" value="TreeGrafter"/>
</dbReference>
<dbReference type="PIRSF" id="PIRSF011312">
    <property type="entry name" value="Cell_cycle_HUS1"/>
    <property type="match status" value="1"/>
</dbReference>
<gene>
    <name evidence="5" type="ORF">TrLO_g660</name>
</gene>
<dbReference type="Pfam" id="PF04005">
    <property type="entry name" value="Hus1"/>
    <property type="match status" value="1"/>
</dbReference>
<dbReference type="GO" id="GO:0000723">
    <property type="term" value="P:telomere maintenance"/>
    <property type="evidence" value="ECO:0007669"/>
    <property type="project" value="TreeGrafter"/>
</dbReference>
<dbReference type="GO" id="GO:0031573">
    <property type="term" value="P:mitotic intra-S DNA damage checkpoint signaling"/>
    <property type="evidence" value="ECO:0007669"/>
    <property type="project" value="TreeGrafter"/>
</dbReference>
<dbReference type="EMBL" id="BRXW01000287">
    <property type="protein sequence ID" value="GMI17288.1"/>
    <property type="molecule type" value="Genomic_DNA"/>
</dbReference>
<dbReference type="GO" id="GO:0035861">
    <property type="term" value="C:site of double-strand break"/>
    <property type="evidence" value="ECO:0007669"/>
    <property type="project" value="TreeGrafter"/>
</dbReference>
<dbReference type="InterPro" id="IPR007150">
    <property type="entry name" value="HUS1/Mec3"/>
</dbReference>
<evidence type="ECO:0000256" key="3">
    <source>
        <dbReference type="ARBA" id="ARBA00023242"/>
    </source>
</evidence>
<sequence>MKFKAKSSKAQINFLSSIISPLSRLSPTAFLKFDATKLRISARHKDSNDVMGFCEVRLDCLFTDYKISSLNDSQIMLEIDLSHFRASLLSIHSTLLGPASTCYMKLAKRNSQPCLCVETSTNSSSTLSHDLPCKILQVQEFMNYLPPKTSTPSVQLYLPSPSNPTIRTCIERMKGLGRRETDHIFVRGTTTGELGFSAMVTGAATNVTFESLQVEFAESKAAEPYRVEQLQMSPGCGNDEDLEVTVKIQNKKLLEVFKWQISMSKWVEESTLCIVEDEMLIVHVVLPRFNGEGGEEEETGFCTFYCPTIALDPDEDDMG</sequence>
<keyword evidence="6" id="KW-1185">Reference proteome</keyword>
<comment type="caution">
    <text evidence="5">The sequence shown here is derived from an EMBL/GenBank/DDBJ whole genome shotgun (WGS) entry which is preliminary data.</text>
</comment>
<evidence type="ECO:0000256" key="4">
    <source>
        <dbReference type="PIRNR" id="PIRNR011312"/>
    </source>
</evidence>
<dbReference type="GO" id="GO:0005730">
    <property type="term" value="C:nucleolus"/>
    <property type="evidence" value="ECO:0007669"/>
    <property type="project" value="InterPro"/>
</dbReference>
<dbReference type="GO" id="GO:0000724">
    <property type="term" value="P:double-strand break repair via homologous recombination"/>
    <property type="evidence" value="ECO:0007669"/>
    <property type="project" value="TreeGrafter"/>
</dbReference>
<dbReference type="InterPro" id="IPR016580">
    <property type="entry name" value="HUS1"/>
</dbReference>
<protein>
    <recommendedName>
        <fullName evidence="4">Checkpoint protein</fullName>
    </recommendedName>
</protein>
<organism evidence="5 6">
    <name type="scientific">Triparma laevis f. longispina</name>
    <dbReference type="NCBI Taxonomy" id="1714387"/>
    <lineage>
        <taxon>Eukaryota</taxon>
        <taxon>Sar</taxon>
        <taxon>Stramenopiles</taxon>
        <taxon>Ochrophyta</taxon>
        <taxon>Bolidophyceae</taxon>
        <taxon>Parmales</taxon>
        <taxon>Triparmaceae</taxon>
        <taxon>Triparma</taxon>
    </lineage>
</organism>
<dbReference type="GO" id="GO:0006289">
    <property type="term" value="P:nucleotide-excision repair"/>
    <property type="evidence" value="ECO:0007669"/>
    <property type="project" value="TreeGrafter"/>
</dbReference>
<dbReference type="Proteomes" id="UP001165122">
    <property type="component" value="Unassembled WGS sequence"/>
</dbReference>
<evidence type="ECO:0000256" key="2">
    <source>
        <dbReference type="ARBA" id="ARBA00005563"/>
    </source>
</evidence>
<reference evidence="6" key="1">
    <citation type="journal article" date="2023" name="Commun. Biol.">
        <title>Genome analysis of Parmales, the sister group of diatoms, reveals the evolutionary specialization of diatoms from phago-mixotrophs to photoautotrophs.</title>
        <authorList>
            <person name="Ban H."/>
            <person name="Sato S."/>
            <person name="Yoshikawa S."/>
            <person name="Yamada K."/>
            <person name="Nakamura Y."/>
            <person name="Ichinomiya M."/>
            <person name="Sato N."/>
            <person name="Blanc-Mathieu R."/>
            <person name="Endo H."/>
            <person name="Kuwata A."/>
            <person name="Ogata H."/>
        </authorList>
    </citation>
    <scope>NUCLEOTIDE SEQUENCE [LARGE SCALE GENOMIC DNA]</scope>
    <source>
        <strain evidence="6">NIES 3700</strain>
    </source>
</reference>
<dbReference type="PANTHER" id="PTHR12900">
    <property type="entry name" value="MITOTIC AND DNA DAMAGE CHECKPOINT PROTEIN HUS1"/>
    <property type="match status" value="1"/>
</dbReference>
<dbReference type="OrthoDB" id="337750at2759"/>
<dbReference type="AlphaFoldDB" id="A0A9W7FSQ5"/>